<protein>
    <submittedName>
        <fullName evidence="1">Uncharacterized protein</fullName>
    </submittedName>
</protein>
<dbReference type="AlphaFoldDB" id="A0A422NAH5"/>
<organism evidence="1 2">
    <name type="scientific">Trypanosoma rangeli</name>
    <dbReference type="NCBI Taxonomy" id="5698"/>
    <lineage>
        <taxon>Eukaryota</taxon>
        <taxon>Discoba</taxon>
        <taxon>Euglenozoa</taxon>
        <taxon>Kinetoplastea</taxon>
        <taxon>Metakinetoplastina</taxon>
        <taxon>Trypanosomatida</taxon>
        <taxon>Trypanosomatidae</taxon>
        <taxon>Trypanosoma</taxon>
        <taxon>Herpetosoma</taxon>
    </lineage>
</organism>
<dbReference type="EMBL" id="MKGL01000231">
    <property type="protein sequence ID" value="RNF02453.1"/>
    <property type="molecule type" value="Genomic_DNA"/>
</dbReference>
<dbReference type="RefSeq" id="XP_029236920.1">
    <property type="nucleotide sequence ID" value="XM_029383207.1"/>
</dbReference>
<comment type="caution">
    <text evidence="1">The sequence shown here is derived from an EMBL/GenBank/DDBJ whole genome shotgun (WGS) entry which is preliminary data.</text>
</comment>
<keyword evidence="2" id="KW-1185">Reference proteome</keyword>
<dbReference type="GeneID" id="40330292"/>
<gene>
    <name evidence="1" type="ORF">TraAM80_06359</name>
</gene>
<sequence length="331" mass="35950">MLQRHPCLELVQHLIAYAMRLGSGPFRGRHLCCRISLAHRRANDTMGRRAARKSSCYTTPRKKKNVSNMLHSLDGLQGKQGRSCINCSSFLSVPCTSSESRKKCGLTDTLHASQLLLYPGNDVQESPRIRGLACGGQHGAEGFTQLSAHRDIHHKIVCLNRRFLQVFCLYHMLVRRGVGGPPSVITAASLVSNGSSVCNSITALAASAALAVWGPVRGVWLSETARSFAEAPRCLFVPPASASQAVCAAHAGDSNPLLSRSSRHNSIECRDGVLLLLRERRRRSSHFGCEVANLRYNEGKRLTLPQSHGGTAWSVTPPFATVAPTRGSPPQ</sequence>
<name>A0A422NAH5_TRYRA</name>
<evidence type="ECO:0000313" key="2">
    <source>
        <dbReference type="Proteomes" id="UP000283634"/>
    </source>
</evidence>
<dbReference type="Proteomes" id="UP000283634">
    <property type="component" value="Unassembled WGS sequence"/>
</dbReference>
<accession>A0A422NAH5</accession>
<evidence type="ECO:0000313" key="1">
    <source>
        <dbReference type="EMBL" id="RNF02453.1"/>
    </source>
</evidence>
<reference evidence="1 2" key="1">
    <citation type="journal article" date="2018" name="BMC Genomics">
        <title>Genomic comparison of Trypanosoma conorhini and Trypanosoma rangeli to Trypanosoma cruzi strains of high and low virulence.</title>
        <authorList>
            <person name="Bradwell K.R."/>
            <person name="Koparde V.N."/>
            <person name="Matveyev A.V."/>
            <person name="Serrano M.G."/>
            <person name="Alves J.M."/>
            <person name="Parikh H."/>
            <person name="Huang B."/>
            <person name="Lee V."/>
            <person name="Espinosa-Alvarez O."/>
            <person name="Ortiz P.A."/>
            <person name="Costa-Martins A.G."/>
            <person name="Teixeira M.M."/>
            <person name="Buck G.A."/>
        </authorList>
    </citation>
    <scope>NUCLEOTIDE SEQUENCE [LARGE SCALE GENOMIC DNA]</scope>
    <source>
        <strain evidence="1 2">AM80</strain>
    </source>
</reference>
<proteinExistence type="predicted"/>